<dbReference type="Proteomes" id="UP000034302">
    <property type="component" value="Unassembled WGS sequence"/>
</dbReference>
<dbReference type="Gene3D" id="4.10.910.10">
    <property type="entry name" value="30s ribosomal protein s13, domain 2"/>
    <property type="match status" value="1"/>
</dbReference>
<comment type="function">
    <text evidence="7">Located at the top of the head of the 30S subunit, it contacts several helices of the 16S rRNA. In the 70S ribosome it contacts the 23S rRNA (bridge B1a) and protein L5 of the 50S subunit (bridge B1b), connecting the 2 subunits; these bridges are implicated in subunit movement. Contacts the tRNAs in the A and P-sites.</text>
</comment>
<evidence type="ECO:0000256" key="5">
    <source>
        <dbReference type="ARBA" id="ARBA00023274"/>
    </source>
</evidence>
<reference evidence="10 11" key="1">
    <citation type="journal article" date="2015" name="Nature">
        <title>rRNA introns, odd ribosomes, and small enigmatic genomes across a large radiation of phyla.</title>
        <authorList>
            <person name="Brown C.T."/>
            <person name="Hug L.A."/>
            <person name="Thomas B.C."/>
            <person name="Sharon I."/>
            <person name="Castelle C.J."/>
            <person name="Singh A."/>
            <person name="Wilkins M.J."/>
            <person name="Williams K.H."/>
            <person name="Banfield J.F."/>
        </authorList>
    </citation>
    <scope>NUCLEOTIDE SEQUENCE [LARGE SCALE GENOMIC DNA]</scope>
</reference>
<dbReference type="GO" id="GO:0006412">
    <property type="term" value="P:translation"/>
    <property type="evidence" value="ECO:0007669"/>
    <property type="project" value="UniProtKB-UniRule"/>
</dbReference>
<dbReference type="PANTHER" id="PTHR10871">
    <property type="entry name" value="30S RIBOSOMAL PROTEIN S13/40S RIBOSOMAL PROTEIN S18"/>
    <property type="match status" value="1"/>
</dbReference>
<evidence type="ECO:0000256" key="9">
    <source>
        <dbReference type="SAM" id="MobiDB-lite"/>
    </source>
</evidence>
<dbReference type="FunFam" id="1.10.8.50:FF:000001">
    <property type="entry name" value="30S ribosomal protein S13"/>
    <property type="match status" value="1"/>
</dbReference>
<evidence type="ECO:0000256" key="2">
    <source>
        <dbReference type="ARBA" id="ARBA00022730"/>
    </source>
</evidence>
<dbReference type="AlphaFoldDB" id="A0A0F9ZK84"/>
<evidence type="ECO:0000256" key="4">
    <source>
        <dbReference type="ARBA" id="ARBA00022980"/>
    </source>
</evidence>
<dbReference type="InterPro" id="IPR019980">
    <property type="entry name" value="Ribosomal_uS13_bac-type"/>
</dbReference>
<evidence type="ECO:0000313" key="10">
    <source>
        <dbReference type="EMBL" id="KKP44544.1"/>
    </source>
</evidence>
<dbReference type="GO" id="GO:0015935">
    <property type="term" value="C:small ribosomal subunit"/>
    <property type="evidence" value="ECO:0007669"/>
    <property type="project" value="TreeGrafter"/>
</dbReference>
<dbReference type="Pfam" id="PF00416">
    <property type="entry name" value="Ribosomal_S13"/>
    <property type="match status" value="1"/>
</dbReference>
<evidence type="ECO:0000256" key="3">
    <source>
        <dbReference type="ARBA" id="ARBA00022884"/>
    </source>
</evidence>
<dbReference type="GO" id="GO:0000049">
    <property type="term" value="F:tRNA binding"/>
    <property type="evidence" value="ECO:0007669"/>
    <property type="project" value="UniProtKB-UniRule"/>
</dbReference>
<protein>
    <recommendedName>
        <fullName evidence="6 7">Small ribosomal subunit protein uS13</fullName>
    </recommendedName>
</protein>
<name>A0A0F9ZK84_9BACT</name>
<dbReference type="NCBIfam" id="TIGR03631">
    <property type="entry name" value="uS13_bact"/>
    <property type="match status" value="1"/>
</dbReference>
<dbReference type="Gene3D" id="1.10.8.50">
    <property type="match status" value="1"/>
</dbReference>
<keyword evidence="4 7" id="KW-0689">Ribosomal protein</keyword>
<dbReference type="GO" id="GO:0003735">
    <property type="term" value="F:structural constituent of ribosome"/>
    <property type="evidence" value="ECO:0007669"/>
    <property type="project" value="InterPro"/>
</dbReference>
<feature type="compositionally biased region" description="Basic residues" evidence="9">
    <location>
        <begin position="101"/>
        <end position="127"/>
    </location>
</feature>
<keyword evidence="7" id="KW-0820">tRNA-binding</keyword>
<dbReference type="PIRSF" id="PIRSF002134">
    <property type="entry name" value="Ribosomal_S13"/>
    <property type="match status" value="1"/>
</dbReference>
<evidence type="ECO:0000256" key="6">
    <source>
        <dbReference type="ARBA" id="ARBA00035166"/>
    </source>
</evidence>
<dbReference type="GO" id="GO:0005829">
    <property type="term" value="C:cytosol"/>
    <property type="evidence" value="ECO:0007669"/>
    <property type="project" value="TreeGrafter"/>
</dbReference>
<organism evidence="10 11">
    <name type="scientific">candidate division WS6 bacterium GW2011_GWC1_33_20</name>
    <dbReference type="NCBI Taxonomy" id="1619089"/>
    <lineage>
        <taxon>Bacteria</taxon>
        <taxon>Candidatus Dojkabacteria</taxon>
    </lineage>
</organism>
<dbReference type="GO" id="GO:0019843">
    <property type="term" value="F:rRNA binding"/>
    <property type="evidence" value="ECO:0007669"/>
    <property type="project" value="UniProtKB-UniRule"/>
</dbReference>
<dbReference type="InterPro" id="IPR018269">
    <property type="entry name" value="Ribosomal_uS13_CS"/>
</dbReference>
<dbReference type="HAMAP" id="MF_01315">
    <property type="entry name" value="Ribosomal_uS13"/>
    <property type="match status" value="1"/>
</dbReference>
<dbReference type="EMBL" id="LBOV01000002">
    <property type="protein sequence ID" value="KKP44544.1"/>
    <property type="molecule type" value="Genomic_DNA"/>
</dbReference>
<feature type="region of interest" description="Disordered" evidence="9">
    <location>
        <begin position="100"/>
        <end position="127"/>
    </location>
</feature>
<dbReference type="SUPFAM" id="SSF46946">
    <property type="entry name" value="S13-like H2TH domain"/>
    <property type="match status" value="1"/>
</dbReference>
<evidence type="ECO:0000256" key="1">
    <source>
        <dbReference type="ARBA" id="ARBA00008080"/>
    </source>
</evidence>
<gene>
    <name evidence="7" type="primary">rpsM</name>
    <name evidence="10" type="ORF">UR34_C0002G0047</name>
</gene>
<dbReference type="PANTHER" id="PTHR10871:SF1">
    <property type="entry name" value="SMALL RIBOSOMAL SUBUNIT PROTEIN US13M"/>
    <property type="match status" value="1"/>
</dbReference>
<keyword evidence="5 7" id="KW-0687">Ribonucleoprotein</keyword>
<accession>A0A0F9ZK84</accession>
<dbReference type="InterPro" id="IPR027437">
    <property type="entry name" value="Rbsml_uS13_C"/>
</dbReference>
<dbReference type="InterPro" id="IPR010979">
    <property type="entry name" value="Ribosomal_uS13-like_H2TH"/>
</dbReference>
<evidence type="ECO:0000256" key="7">
    <source>
        <dbReference type="HAMAP-Rule" id="MF_01315"/>
    </source>
</evidence>
<dbReference type="PROSITE" id="PS00646">
    <property type="entry name" value="RIBOSOMAL_S13_1"/>
    <property type="match status" value="1"/>
</dbReference>
<keyword evidence="3 7" id="KW-0694">RNA-binding</keyword>
<proteinExistence type="inferred from homology"/>
<evidence type="ECO:0000256" key="8">
    <source>
        <dbReference type="RuleBase" id="RU003830"/>
    </source>
</evidence>
<dbReference type="PATRIC" id="fig|1619089.3.peg.148"/>
<keyword evidence="2 7" id="KW-0699">rRNA-binding</keyword>
<dbReference type="InterPro" id="IPR001892">
    <property type="entry name" value="Ribosomal_uS13"/>
</dbReference>
<comment type="caution">
    <text evidence="10">The sequence shown here is derived from an EMBL/GenBank/DDBJ whole genome shotgun (WGS) entry which is preliminary data.</text>
</comment>
<evidence type="ECO:0000313" key="11">
    <source>
        <dbReference type="Proteomes" id="UP000034302"/>
    </source>
</evidence>
<sequence length="127" mass="14499">MARVAGLEIPNEKRLYISLTSVYGIGEKSATLICENTKLDPNMLVKDMNEAQLDILRGYLDKNFVVEGELRQKIFRDIKRLKDIGSYRGIRHKVGLPVRGQRTRHNAHTRKGRARAVGGLKRKLEKT</sequence>
<comment type="subunit">
    <text evidence="7">Part of the 30S ribosomal subunit. Forms a loose heterodimer with protein S19. Forms two bridges to the 50S subunit in the 70S ribosome.</text>
</comment>
<dbReference type="PROSITE" id="PS50159">
    <property type="entry name" value="RIBOSOMAL_S13_2"/>
    <property type="match status" value="1"/>
</dbReference>
<comment type="similarity">
    <text evidence="1 7 8">Belongs to the universal ribosomal protein uS13 family.</text>
</comment>